<proteinExistence type="predicted"/>
<organism evidence="7 9">
    <name type="scientific">Capnocytophaga catalasegens</name>
    <dbReference type="NCBI Taxonomy" id="1004260"/>
    <lineage>
        <taxon>Bacteria</taxon>
        <taxon>Pseudomonadati</taxon>
        <taxon>Bacteroidota</taxon>
        <taxon>Flavobacteriia</taxon>
        <taxon>Flavobacteriales</taxon>
        <taxon>Flavobacteriaceae</taxon>
        <taxon>Capnocytophaga</taxon>
    </lineage>
</organism>
<evidence type="ECO:0000256" key="5">
    <source>
        <dbReference type="ARBA" id="ARBA00023136"/>
    </source>
</evidence>
<evidence type="ECO:0000313" key="10">
    <source>
        <dbReference type="Proteomes" id="UP001208692"/>
    </source>
</evidence>
<comment type="caution">
    <text evidence="7">The sequence shown here is derived from an EMBL/GenBank/DDBJ whole genome shotgun (WGS) entry which is preliminary data.</text>
</comment>
<sequence length="239" mass="27080">MIALFKKEIRYFFTSSVGYVIMGIFMLCNSLFLWLLRGNYNIFESGFSDLHPFFILSAWIFIFLVPAITMRTISEEKRTGMLTLLLTKPITPQQIILGKYLGILVLIISVLLPTLLFVYMVWQMGNPVGNLDIATTIGSYVALFLLASGFASVGLWASSVSQNQIVAFVLATFLNFFLFYGLDEIISLVAGETFIYFGFKNHFEDISRGVIDTRNVVYFSVVIAFFLYMALLSLKSNKF</sequence>
<keyword evidence="10" id="KW-1185">Reference proteome</keyword>
<feature type="transmembrane region" description="Helical" evidence="6">
    <location>
        <begin position="165"/>
        <end position="182"/>
    </location>
</feature>
<dbReference type="AlphaFoldDB" id="A0AAV5AUE8"/>
<name>A0AAV5AUE8_9FLAO</name>
<keyword evidence="5 6" id="KW-0472">Membrane</keyword>
<feature type="transmembrane region" description="Helical" evidence="6">
    <location>
        <begin position="137"/>
        <end position="158"/>
    </location>
</feature>
<dbReference type="PANTHER" id="PTHR30294">
    <property type="entry name" value="MEMBRANE COMPONENT OF ABC TRANSPORTER YHHJ-RELATED"/>
    <property type="match status" value="1"/>
</dbReference>
<dbReference type="EMBL" id="BQKB01000041">
    <property type="protein sequence ID" value="GJM53455.1"/>
    <property type="molecule type" value="Genomic_DNA"/>
</dbReference>
<dbReference type="RefSeq" id="WP_264847117.1">
    <property type="nucleotide sequence ID" value="NZ_BPMA01000041.1"/>
</dbReference>
<evidence type="ECO:0000256" key="4">
    <source>
        <dbReference type="ARBA" id="ARBA00022989"/>
    </source>
</evidence>
<accession>A0AAV5AUE8</accession>
<reference evidence="7 10" key="1">
    <citation type="submission" date="2021-11" db="EMBL/GenBank/DDBJ databases">
        <title>Draft genome sequence of Capnocytophaga sp. strain KC07075 isolated from cat oral cavity.</title>
        <authorList>
            <person name="Suzuki M."/>
            <person name="Imaoka K."/>
            <person name="Kimura M."/>
            <person name="Morikawa S."/>
            <person name="Maeda K."/>
        </authorList>
    </citation>
    <scope>NUCLEOTIDE SEQUENCE</scope>
    <source>
        <strain evidence="7">KC07075</strain>
        <strain evidence="8 10">KC07079</strain>
    </source>
</reference>
<dbReference type="Proteomes" id="UP001208692">
    <property type="component" value="Unassembled WGS sequence"/>
</dbReference>
<evidence type="ECO:0000313" key="7">
    <source>
        <dbReference type="EMBL" id="GJM50224.1"/>
    </source>
</evidence>
<keyword evidence="3 6" id="KW-0812">Transmembrane</keyword>
<dbReference type="GO" id="GO:0140359">
    <property type="term" value="F:ABC-type transporter activity"/>
    <property type="evidence" value="ECO:0007669"/>
    <property type="project" value="InterPro"/>
</dbReference>
<dbReference type="Pfam" id="PF12679">
    <property type="entry name" value="ABC2_membrane_2"/>
    <property type="match status" value="1"/>
</dbReference>
<dbReference type="InterPro" id="IPR051449">
    <property type="entry name" value="ABC-2_transporter_component"/>
</dbReference>
<evidence type="ECO:0000256" key="3">
    <source>
        <dbReference type="ARBA" id="ARBA00022692"/>
    </source>
</evidence>
<dbReference type="Proteomes" id="UP001207736">
    <property type="component" value="Unassembled WGS sequence"/>
</dbReference>
<feature type="transmembrane region" description="Helical" evidence="6">
    <location>
        <begin position="12"/>
        <end position="33"/>
    </location>
</feature>
<evidence type="ECO:0000256" key="1">
    <source>
        <dbReference type="ARBA" id="ARBA00004651"/>
    </source>
</evidence>
<feature type="transmembrane region" description="Helical" evidence="6">
    <location>
        <begin position="100"/>
        <end position="122"/>
    </location>
</feature>
<keyword evidence="4 6" id="KW-1133">Transmembrane helix</keyword>
<evidence type="ECO:0000313" key="8">
    <source>
        <dbReference type="EMBL" id="GJM53455.1"/>
    </source>
</evidence>
<evidence type="ECO:0000256" key="2">
    <source>
        <dbReference type="ARBA" id="ARBA00022475"/>
    </source>
</evidence>
<dbReference type="GO" id="GO:0005886">
    <property type="term" value="C:plasma membrane"/>
    <property type="evidence" value="ECO:0007669"/>
    <property type="project" value="UniProtKB-SubCell"/>
</dbReference>
<dbReference type="PANTHER" id="PTHR30294:SF29">
    <property type="entry name" value="MULTIDRUG ABC TRANSPORTER PERMEASE YBHS-RELATED"/>
    <property type="match status" value="1"/>
</dbReference>
<feature type="transmembrane region" description="Helical" evidence="6">
    <location>
        <begin position="216"/>
        <end position="234"/>
    </location>
</feature>
<dbReference type="EMBL" id="BQKA01000023">
    <property type="protein sequence ID" value="GJM50224.1"/>
    <property type="molecule type" value="Genomic_DNA"/>
</dbReference>
<gene>
    <name evidence="7" type="primary">gldF</name>
    <name evidence="7" type="ORF">RCZ15_11970</name>
    <name evidence="8" type="ORF">RCZ16_17710</name>
</gene>
<comment type="subcellular location">
    <subcellularLocation>
        <location evidence="1">Cell membrane</location>
        <topology evidence="1">Multi-pass membrane protein</topology>
    </subcellularLocation>
</comment>
<keyword evidence="2" id="KW-1003">Cell membrane</keyword>
<protein>
    <submittedName>
        <fullName evidence="7">Gliding motility-associated ABC transporter permease subunit GldF</fullName>
    </submittedName>
</protein>
<evidence type="ECO:0000256" key="6">
    <source>
        <dbReference type="SAM" id="Phobius"/>
    </source>
</evidence>
<evidence type="ECO:0000313" key="9">
    <source>
        <dbReference type="Proteomes" id="UP001207736"/>
    </source>
</evidence>
<feature type="transmembrane region" description="Helical" evidence="6">
    <location>
        <begin position="53"/>
        <end position="73"/>
    </location>
</feature>